<gene>
    <name evidence="1" type="ORF">TJEJU_1367</name>
</gene>
<dbReference type="RefSeq" id="WP_095070599.1">
    <property type="nucleotide sequence ID" value="NZ_LT899436.1"/>
</dbReference>
<accession>A0A238U7C7</accession>
<dbReference type="Gene3D" id="3.30.1150.10">
    <property type="match status" value="1"/>
</dbReference>
<dbReference type="EMBL" id="LT899436">
    <property type="protein sequence ID" value="SNR15101.1"/>
    <property type="molecule type" value="Genomic_DNA"/>
</dbReference>
<name>A0A238U7C7_9FLAO</name>
<evidence type="ECO:0000313" key="2">
    <source>
        <dbReference type="Proteomes" id="UP000215214"/>
    </source>
</evidence>
<reference evidence="1 2" key="1">
    <citation type="submission" date="2017-07" db="EMBL/GenBank/DDBJ databases">
        <authorList>
            <person name="Sun Z.S."/>
            <person name="Albrecht U."/>
            <person name="Echele G."/>
            <person name="Lee C.C."/>
        </authorList>
    </citation>
    <scope>NUCLEOTIDE SEQUENCE [LARGE SCALE GENOMIC DNA]</scope>
    <source>
        <strain evidence="2">type strain: KCTC 22618</strain>
    </source>
</reference>
<organism evidence="1 2">
    <name type="scientific">Tenacibaculum jejuense</name>
    <dbReference type="NCBI Taxonomy" id="584609"/>
    <lineage>
        <taxon>Bacteria</taxon>
        <taxon>Pseudomonadati</taxon>
        <taxon>Bacteroidota</taxon>
        <taxon>Flavobacteriia</taxon>
        <taxon>Flavobacteriales</taxon>
        <taxon>Flavobacteriaceae</taxon>
        <taxon>Tenacibaculum</taxon>
    </lineage>
</organism>
<dbReference type="Proteomes" id="UP000215214">
    <property type="component" value="Chromosome TJEJU"/>
</dbReference>
<dbReference type="OrthoDB" id="1522859at2"/>
<protein>
    <submittedName>
        <fullName evidence="1">Probable lipoprotein</fullName>
    </submittedName>
</protein>
<keyword evidence="1" id="KW-0449">Lipoprotein</keyword>
<proteinExistence type="predicted"/>
<dbReference type="AlphaFoldDB" id="A0A238U7C7"/>
<sequence length="240" mass="27708">MRYIKLLLLVIVVGCSSTKELKGYFENLEESSEFSPSSYSIHIKNSKEESSFDRKGNFKLKYPKEGGTIVVKTDENYPVLEKVIPRDAKEVIILVDDVREMMSFVNKEENFDSKYEKALEKFKLIIVVPDQYAIYPGCENVGESKYQKCFQRKINKHVVRKFNAGIANEIGLPEGVKRLLVVFEINKLGKIDIISIKAPHPRLKKEVERIVKILPVMKPGEKRNKPIKLRYALPITFRVQ</sequence>
<keyword evidence="2" id="KW-1185">Reference proteome</keyword>
<dbReference type="KEGG" id="tje:TJEJU_1367"/>
<evidence type="ECO:0000313" key="1">
    <source>
        <dbReference type="EMBL" id="SNR15101.1"/>
    </source>
</evidence>